<gene>
    <name evidence="3" type="ORF">DI586_10455</name>
</gene>
<feature type="region of interest" description="Disordered" evidence="1">
    <location>
        <begin position="20"/>
        <end position="42"/>
    </location>
</feature>
<evidence type="ECO:0000313" key="4">
    <source>
        <dbReference type="Proteomes" id="UP000249739"/>
    </source>
</evidence>
<name>A0A2W5FJP9_9BACT</name>
<protein>
    <submittedName>
        <fullName evidence="3">Uncharacterized protein</fullName>
    </submittedName>
</protein>
<sequence>MAIDLNIKGISDKIKSKLPGQATVSLDDPPPETPADSRKIKPPLSANLAGEKSFFAIDLKPYLPSELVGGSIPHVPGLEDEAVWNAASQACATEKVHFVYTVEGGRIWYLACPSNSLASSPDSWCPLAAALPGNSEYWDRETVYMYEQEGNASALRWDHETNRMQIYLGASRTILPRIQSMEANFVTINPQVAKPVPWNNRQLMTERLSRATARMLLVVGIVTALGLLGVMAGQYILTALIDRKLETVKQQSENASNEIMAKAMQSTQSEVLAGMVRLQSLLDDLSKIDGTLVKYEVKGTSIMWEALVPAAYSTGVMSVRGQAQPGIEPDGRIRLKGSS</sequence>
<keyword evidence="2" id="KW-1133">Transmembrane helix</keyword>
<proteinExistence type="predicted"/>
<evidence type="ECO:0000256" key="2">
    <source>
        <dbReference type="SAM" id="Phobius"/>
    </source>
</evidence>
<evidence type="ECO:0000256" key="1">
    <source>
        <dbReference type="SAM" id="MobiDB-lite"/>
    </source>
</evidence>
<evidence type="ECO:0000313" key="3">
    <source>
        <dbReference type="EMBL" id="PZP53987.1"/>
    </source>
</evidence>
<comment type="caution">
    <text evidence="3">The sequence shown here is derived from an EMBL/GenBank/DDBJ whole genome shotgun (WGS) entry which is preliminary data.</text>
</comment>
<dbReference type="Proteomes" id="UP000249739">
    <property type="component" value="Unassembled WGS sequence"/>
</dbReference>
<reference evidence="3 4" key="1">
    <citation type="submission" date="2017-08" db="EMBL/GenBank/DDBJ databases">
        <title>Infants hospitalized years apart are colonized by the same room-sourced microbial strains.</title>
        <authorList>
            <person name="Brooks B."/>
            <person name="Olm M.R."/>
            <person name="Firek B.A."/>
            <person name="Baker R."/>
            <person name="Thomas B.C."/>
            <person name="Morowitz M.J."/>
            <person name="Banfield J.F."/>
        </authorList>
    </citation>
    <scope>NUCLEOTIDE SEQUENCE [LARGE SCALE GENOMIC DNA]</scope>
    <source>
        <strain evidence="3">S2_006_000_R2_64</strain>
    </source>
</reference>
<dbReference type="EMBL" id="QFOT01000157">
    <property type="protein sequence ID" value="PZP53987.1"/>
    <property type="molecule type" value="Genomic_DNA"/>
</dbReference>
<keyword evidence="2" id="KW-0472">Membrane</keyword>
<dbReference type="AlphaFoldDB" id="A0A2W5FJP9"/>
<accession>A0A2W5FJP9</accession>
<feature type="transmembrane region" description="Helical" evidence="2">
    <location>
        <begin position="215"/>
        <end position="237"/>
    </location>
</feature>
<organism evidence="3 4">
    <name type="scientific">Micavibrio aeruginosavorus</name>
    <dbReference type="NCBI Taxonomy" id="349221"/>
    <lineage>
        <taxon>Bacteria</taxon>
        <taxon>Pseudomonadati</taxon>
        <taxon>Bdellovibrionota</taxon>
        <taxon>Bdellovibrionia</taxon>
        <taxon>Bdellovibrionales</taxon>
        <taxon>Pseudobdellovibrionaceae</taxon>
        <taxon>Micavibrio</taxon>
    </lineage>
</organism>
<keyword evidence="2" id="KW-0812">Transmembrane</keyword>